<reference evidence="1 2" key="1">
    <citation type="submission" date="2024-05" db="EMBL/GenBank/DDBJ databases">
        <title>A draft genome resource for the thread blight pathogen Marasmius tenuissimus strain MS-2.</title>
        <authorList>
            <person name="Yulfo-Soto G.E."/>
            <person name="Baruah I.K."/>
            <person name="Amoako-Attah I."/>
            <person name="Bukari Y."/>
            <person name="Meinhardt L.W."/>
            <person name="Bailey B.A."/>
            <person name="Cohen S.P."/>
        </authorList>
    </citation>
    <scope>NUCLEOTIDE SEQUENCE [LARGE SCALE GENOMIC DNA]</scope>
    <source>
        <strain evidence="1 2">MS-2</strain>
    </source>
</reference>
<name>A0ABR2ZJG9_9AGAR</name>
<sequence>MEFVPGVVQVFDSVILPSLKKLSVGFEDRKDTANFGNYDGKLPFEDFLQRSHCRLTHFEISSPRIVTAEKLINVLRQLENLVSLNLGYSRPKESEGGDLVTGGWGWGNPIVSPAWKRDWLERILREFLPPGSDVESETPTLTLCPQLEELNLGGCGFEDADVLFDFATKTTSRGAKLRVFRADLGLVLRGDAWKIVKSLRVQRRDFEEMRVVRDMGGMMFDCRWEEQEEMKQVHDTPTIHLPNEGIRWEESLWW</sequence>
<protein>
    <submittedName>
        <fullName evidence="1">Uncharacterized protein</fullName>
    </submittedName>
</protein>
<dbReference type="Gene3D" id="3.80.10.10">
    <property type="entry name" value="Ribonuclease Inhibitor"/>
    <property type="match status" value="1"/>
</dbReference>
<dbReference type="InterPro" id="IPR032675">
    <property type="entry name" value="LRR_dom_sf"/>
</dbReference>
<dbReference type="EMBL" id="JBBXMP010000123">
    <property type="protein sequence ID" value="KAL0061787.1"/>
    <property type="molecule type" value="Genomic_DNA"/>
</dbReference>
<comment type="caution">
    <text evidence="1">The sequence shown here is derived from an EMBL/GenBank/DDBJ whole genome shotgun (WGS) entry which is preliminary data.</text>
</comment>
<dbReference type="SUPFAM" id="SSF52047">
    <property type="entry name" value="RNI-like"/>
    <property type="match status" value="1"/>
</dbReference>
<keyword evidence="2" id="KW-1185">Reference proteome</keyword>
<gene>
    <name evidence="1" type="ORF">AAF712_011392</name>
</gene>
<evidence type="ECO:0000313" key="1">
    <source>
        <dbReference type="EMBL" id="KAL0061787.1"/>
    </source>
</evidence>
<organism evidence="1 2">
    <name type="scientific">Marasmius tenuissimus</name>
    <dbReference type="NCBI Taxonomy" id="585030"/>
    <lineage>
        <taxon>Eukaryota</taxon>
        <taxon>Fungi</taxon>
        <taxon>Dikarya</taxon>
        <taxon>Basidiomycota</taxon>
        <taxon>Agaricomycotina</taxon>
        <taxon>Agaricomycetes</taxon>
        <taxon>Agaricomycetidae</taxon>
        <taxon>Agaricales</taxon>
        <taxon>Marasmiineae</taxon>
        <taxon>Marasmiaceae</taxon>
        <taxon>Marasmius</taxon>
    </lineage>
</organism>
<proteinExistence type="predicted"/>
<dbReference type="Proteomes" id="UP001437256">
    <property type="component" value="Unassembled WGS sequence"/>
</dbReference>
<evidence type="ECO:0000313" key="2">
    <source>
        <dbReference type="Proteomes" id="UP001437256"/>
    </source>
</evidence>
<accession>A0ABR2ZJG9</accession>